<dbReference type="GO" id="GO:0003824">
    <property type="term" value="F:catalytic activity"/>
    <property type="evidence" value="ECO:0007669"/>
    <property type="project" value="UniProtKB-KW"/>
</dbReference>
<comment type="caution">
    <text evidence="3">The sequence shown here is derived from an EMBL/GenBank/DDBJ whole genome shotgun (WGS) entry which is preliminary data.</text>
</comment>
<accession>A0A8X6Y9S3</accession>
<dbReference type="PANTHER" id="PTHR37984">
    <property type="entry name" value="PROTEIN CBG26694"/>
    <property type="match status" value="1"/>
</dbReference>
<dbReference type="AlphaFoldDB" id="A0A8X6Y9S3"/>
<gene>
    <name evidence="3" type="ORF">TNIN_268781</name>
</gene>
<evidence type="ECO:0000256" key="1">
    <source>
        <dbReference type="ARBA" id="ARBA00023268"/>
    </source>
</evidence>
<dbReference type="SUPFAM" id="SSF56672">
    <property type="entry name" value="DNA/RNA polymerases"/>
    <property type="match status" value="1"/>
</dbReference>
<sequence>MRRNHSSDIFGSLVNKTNIGPNQEFLMFVSHSSVAATVDSTSKSKTNTLNLIQRDDIKNAILNPPVLALPDPAAALQITTDASCKGIGAVLEQRYPNSEIKPLYFFSKKLNPSQSKYNA</sequence>
<dbReference type="InterPro" id="IPR043502">
    <property type="entry name" value="DNA/RNA_pol_sf"/>
</dbReference>
<dbReference type="PANTHER" id="PTHR37984:SF5">
    <property type="entry name" value="PROTEIN NYNRIN-LIKE"/>
    <property type="match status" value="1"/>
</dbReference>
<evidence type="ECO:0000313" key="4">
    <source>
        <dbReference type="Proteomes" id="UP000886998"/>
    </source>
</evidence>
<dbReference type="Pfam" id="PF17919">
    <property type="entry name" value="RT_RNaseH_2"/>
    <property type="match status" value="1"/>
</dbReference>
<evidence type="ECO:0000259" key="2">
    <source>
        <dbReference type="Pfam" id="PF17919"/>
    </source>
</evidence>
<reference evidence="3" key="1">
    <citation type="submission" date="2020-08" db="EMBL/GenBank/DDBJ databases">
        <title>Multicomponent nature underlies the extraordinary mechanical properties of spider dragline silk.</title>
        <authorList>
            <person name="Kono N."/>
            <person name="Nakamura H."/>
            <person name="Mori M."/>
            <person name="Yoshida Y."/>
            <person name="Ohtoshi R."/>
            <person name="Malay A.D."/>
            <person name="Moran D.A.P."/>
            <person name="Tomita M."/>
            <person name="Numata K."/>
            <person name="Arakawa K."/>
        </authorList>
    </citation>
    <scope>NUCLEOTIDE SEQUENCE</scope>
</reference>
<dbReference type="GO" id="GO:0071897">
    <property type="term" value="P:DNA biosynthetic process"/>
    <property type="evidence" value="ECO:0007669"/>
    <property type="project" value="UniProtKB-ARBA"/>
</dbReference>
<dbReference type="InterPro" id="IPR041577">
    <property type="entry name" value="RT_RNaseH_2"/>
</dbReference>
<keyword evidence="1" id="KW-0511">Multifunctional enzyme</keyword>
<keyword evidence="4" id="KW-1185">Reference proteome</keyword>
<dbReference type="EMBL" id="BMAV01016901">
    <property type="protein sequence ID" value="GFY68157.1"/>
    <property type="molecule type" value="Genomic_DNA"/>
</dbReference>
<name>A0A8X6Y9S3_9ARAC</name>
<proteinExistence type="predicted"/>
<protein>
    <submittedName>
        <fullName evidence="3">Integrase catalytic domain-containing protein</fullName>
    </submittedName>
</protein>
<feature type="domain" description="Reverse transcriptase/retrotransposon-derived protein RNase H-like" evidence="2">
    <location>
        <begin position="55"/>
        <end position="118"/>
    </location>
</feature>
<dbReference type="OrthoDB" id="8052391at2759"/>
<evidence type="ECO:0000313" key="3">
    <source>
        <dbReference type="EMBL" id="GFY68157.1"/>
    </source>
</evidence>
<organism evidence="3 4">
    <name type="scientific">Trichonephila inaurata madagascariensis</name>
    <dbReference type="NCBI Taxonomy" id="2747483"/>
    <lineage>
        <taxon>Eukaryota</taxon>
        <taxon>Metazoa</taxon>
        <taxon>Ecdysozoa</taxon>
        <taxon>Arthropoda</taxon>
        <taxon>Chelicerata</taxon>
        <taxon>Arachnida</taxon>
        <taxon>Araneae</taxon>
        <taxon>Araneomorphae</taxon>
        <taxon>Entelegynae</taxon>
        <taxon>Araneoidea</taxon>
        <taxon>Nephilidae</taxon>
        <taxon>Trichonephila</taxon>
        <taxon>Trichonephila inaurata</taxon>
    </lineage>
</organism>
<dbReference type="Proteomes" id="UP000886998">
    <property type="component" value="Unassembled WGS sequence"/>
</dbReference>
<dbReference type="InterPro" id="IPR050951">
    <property type="entry name" value="Retrovirus_Pol_polyprotein"/>
</dbReference>